<evidence type="ECO:0000313" key="7">
    <source>
        <dbReference type="Proteomes" id="UP000382040"/>
    </source>
</evidence>
<name>A0A5E5BZH6_9BURK</name>
<dbReference type="InterPro" id="IPR000792">
    <property type="entry name" value="Tscrpt_reg_LuxR_C"/>
</dbReference>
<dbReference type="InterPro" id="IPR001789">
    <property type="entry name" value="Sig_transdc_resp-reg_receiver"/>
</dbReference>
<dbReference type="Proteomes" id="UP000382040">
    <property type="component" value="Unassembled WGS sequence"/>
</dbReference>
<evidence type="ECO:0000256" key="3">
    <source>
        <dbReference type="PROSITE-ProRule" id="PRU00169"/>
    </source>
</evidence>
<dbReference type="SUPFAM" id="SSF46894">
    <property type="entry name" value="C-terminal effector domain of the bipartite response regulators"/>
    <property type="match status" value="1"/>
</dbReference>
<dbReference type="InterPro" id="IPR036388">
    <property type="entry name" value="WH-like_DNA-bd_sf"/>
</dbReference>
<evidence type="ECO:0000259" key="5">
    <source>
        <dbReference type="PROSITE" id="PS50110"/>
    </source>
</evidence>
<dbReference type="CDD" id="cd17535">
    <property type="entry name" value="REC_NarL-like"/>
    <property type="match status" value="1"/>
</dbReference>
<organism evidence="6 7">
    <name type="scientific">Pandoraea bronchicola</name>
    <dbReference type="NCBI Taxonomy" id="2508287"/>
    <lineage>
        <taxon>Bacteria</taxon>
        <taxon>Pseudomonadati</taxon>
        <taxon>Pseudomonadota</taxon>
        <taxon>Betaproteobacteria</taxon>
        <taxon>Burkholderiales</taxon>
        <taxon>Burkholderiaceae</taxon>
        <taxon>Pandoraea</taxon>
    </lineage>
</organism>
<keyword evidence="2" id="KW-0238">DNA-binding</keyword>
<feature type="domain" description="HTH luxR-type" evidence="4">
    <location>
        <begin position="144"/>
        <end position="210"/>
    </location>
</feature>
<evidence type="ECO:0000259" key="4">
    <source>
        <dbReference type="PROSITE" id="PS50043"/>
    </source>
</evidence>
<dbReference type="Pfam" id="PF00196">
    <property type="entry name" value="GerE"/>
    <property type="match status" value="1"/>
</dbReference>
<gene>
    <name evidence="6" type="ORF">PBR20603_04497</name>
</gene>
<dbReference type="EMBL" id="CABPST010000016">
    <property type="protein sequence ID" value="VVE90512.1"/>
    <property type="molecule type" value="Genomic_DNA"/>
</dbReference>
<proteinExistence type="predicted"/>
<accession>A0A5E5BZH6</accession>
<dbReference type="GO" id="GO:0003677">
    <property type="term" value="F:DNA binding"/>
    <property type="evidence" value="ECO:0007669"/>
    <property type="project" value="UniProtKB-KW"/>
</dbReference>
<dbReference type="InterPro" id="IPR058245">
    <property type="entry name" value="NreC/VraR/RcsB-like_REC"/>
</dbReference>
<dbReference type="CDD" id="cd06170">
    <property type="entry name" value="LuxR_C_like"/>
    <property type="match status" value="1"/>
</dbReference>
<keyword evidence="1 3" id="KW-0597">Phosphoprotein</keyword>
<dbReference type="GO" id="GO:0000160">
    <property type="term" value="P:phosphorelay signal transduction system"/>
    <property type="evidence" value="ECO:0007669"/>
    <property type="project" value="InterPro"/>
</dbReference>
<dbReference type="AlphaFoldDB" id="A0A5E5BZH6"/>
<keyword evidence="7" id="KW-1185">Reference proteome</keyword>
<dbReference type="InterPro" id="IPR039420">
    <property type="entry name" value="WalR-like"/>
</dbReference>
<dbReference type="PROSITE" id="PS50043">
    <property type="entry name" value="HTH_LUXR_2"/>
    <property type="match status" value="1"/>
</dbReference>
<dbReference type="GO" id="GO:0006355">
    <property type="term" value="P:regulation of DNA-templated transcription"/>
    <property type="evidence" value="ECO:0007669"/>
    <property type="project" value="InterPro"/>
</dbReference>
<sequence length="214" mass="23580">MRIILADDHPIVRYGMRLVIEASGVGRIIAEVGAAEDLVRAVVQHPCDVIVTDLSMPSSNGRDGVLLVERLRRISPETPVVVITAMRNLAVVNMLIARGAIAVVDKGGGVEDLVLALRAAARGEVYISASIQTMLREVSIPESHLQREAALTRSEIEVVRMFAYEGLPILDIAKRLQRSPKTVSKHKRNAQEKLGLTTNQELLDFCRNNDKLMR</sequence>
<evidence type="ECO:0000313" key="6">
    <source>
        <dbReference type="EMBL" id="VVE90512.1"/>
    </source>
</evidence>
<reference evidence="6 7" key="1">
    <citation type="submission" date="2019-08" db="EMBL/GenBank/DDBJ databases">
        <authorList>
            <person name="Peeters C."/>
        </authorList>
    </citation>
    <scope>NUCLEOTIDE SEQUENCE [LARGE SCALE GENOMIC DNA]</scope>
    <source>
        <strain evidence="6 7">LMG 20603</strain>
    </source>
</reference>
<dbReference type="SMART" id="SM00421">
    <property type="entry name" value="HTH_LUXR"/>
    <property type="match status" value="1"/>
</dbReference>
<dbReference type="RefSeq" id="WP_281356102.1">
    <property type="nucleotide sequence ID" value="NZ_CABPST010000016.1"/>
</dbReference>
<dbReference type="SUPFAM" id="SSF52172">
    <property type="entry name" value="CheY-like"/>
    <property type="match status" value="1"/>
</dbReference>
<evidence type="ECO:0000256" key="1">
    <source>
        <dbReference type="ARBA" id="ARBA00022553"/>
    </source>
</evidence>
<dbReference type="Pfam" id="PF00072">
    <property type="entry name" value="Response_reg"/>
    <property type="match status" value="1"/>
</dbReference>
<protein>
    <submittedName>
        <fullName evidence="6">LuxR family transcriptional regulator</fullName>
    </submittedName>
</protein>
<evidence type="ECO:0000256" key="2">
    <source>
        <dbReference type="ARBA" id="ARBA00023125"/>
    </source>
</evidence>
<dbReference type="Gene3D" id="3.40.50.2300">
    <property type="match status" value="1"/>
</dbReference>
<feature type="modified residue" description="4-aspartylphosphate" evidence="3">
    <location>
        <position position="53"/>
    </location>
</feature>
<feature type="domain" description="Response regulatory" evidence="5">
    <location>
        <begin position="2"/>
        <end position="121"/>
    </location>
</feature>
<dbReference type="PROSITE" id="PS50110">
    <property type="entry name" value="RESPONSE_REGULATORY"/>
    <property type="match status" value="1"/>
</dbReference>
<dbReference type="InterPro" id="IPR016032">
    <property type="entry name" value="Sig_transdc_resp-reg_C-effctor"/>
</dbReference>
<dbReference type="SMART" id="SM00448">
    <property type="entry name" value="REC"/>
    <property type="match status" value="1"/>
</dbReference>
<dbReference type="Gene3D" id="1.10.10.10">
    <property type="entry name" value="Winged helix-like DNA-binding domain superfamily/Winged helix DNA-binding domain"/>
    <property type="match status" value="1"/>
</dbReference>
<dbReference type="InterPro" id="IPR011006">
    <property type="entry name" value="CheY-like_superfamily"/>
</dbReference>
<dbReference type="PANTHER" id="PTHR43214">
    <property type="entry name" value="TWO-COMPONENT RESPONSE REGULATOR"/>
    <property type="match status" value="1"/>
</dbReference>
<dbReference type="PANTHER" id="PTHR43214:SF17">
    <property type="entry name" value="TRANSCRIPTIONAL REGULATORY PROTEIN RCSB"/>
    <property type="match status" value="1"/>
</dbReference>